<feature type="signal peptide" evidence="1">
    <location>
        <begin position="1"/>
        <end position="21"/>
    </location>
</feature>
<dbReference type="AlphaFoldDB" id="A0A4P6KXB1"/>
<evidence type="ECO:0008006" key="4">
    <source>
        <dbReference type="Google" id="ProtNLM"/>
    </source>
</evidence>
<sequence length="152" mass="15992">MNTLPIALFTLMFTSASLSQAHTGEATVLTCDATPAGLSNANAKAIDRALENRLAAALGPKWIDVDTRSGKITVEPKAMANLAEIASCAAVVDVESSCSMYFDPEFSTTLGVFTSLPKKAPLRRQFDDALKALPDGKKKAAALSCMKLVAAK</sequence>
<keyword evidence="3" id="KW-1185">Reference proteome</keyword>
<feature type="chain" id="PRO_5020816141" description="DUF3012 domain-containing protein" evidence="1">
    <location>
        <begin position="22"/>
        <end position="152"/>
    </location>
</feature>
<dbReference type="EMBL" id="CP035913">
    <property type="protein sequence ID" value="QBE63769.1"/>
    <property type="molecule type" value="Genomic_DNA"/>
</dbReference>
<accession>A0A4P6KXB1</accession>
<name>A0A4P6KXB1_9BURK</name>
<keyword evidence="1" id="KW-0732">Signal</keyword>
<organism evidence="2 3">
    <name type="scientific">Pseudoduganella lutea</name>
    <dbReference type="NCBI Taxonomy" id="321985"/>
    <lineage>
        <taxon>Bacteria</taxon>
        <taxon>Pseudomonadati</taxon>
        <taxon>Pseudomonadota</taxon>
        <taxon>Betaproteobacteria</taxon>
        <taxon>Burkholderiales</taxon>
        <taxon>Oxalobacteraceae</taxon>
        <taxon>Telluria group</taxon>
        <taxon>Pseudoduganella</taxon>
    </lineage>
</organism>
<dbReference type="KEGG" id="plue:EWM63_12915"/>
<dbReference type="Proteomes" id="UP000290637">
    <property type="component" value="Chromosome"/>
</dbReference>
<evidence type="ECO:0000313" key="3">
    <source>
        <dbReference type="Proteomes" id="UP000290637"/>
    </source>
</evidence>
<gene>
    <name evidence="2" type="ORF">EWM63_12915</name>
</gene>
<dbReference type="RefSeq" id="WP_130186890.1">
    <property type="nucleotide sequence ID" value="NZ_CP035913.1"/>
</dbReference>
<dbReference type="OrthoDB" id="9960734at2"/>
<evidence type="ECO:0000256" key="1">
    <source>
        <dbReference type="SAM" id="SignalP"/>
    </source>
</evidence>
<reference evidence="2 3" key="1">
    <citation type="submission" date="2019-02" db="EMBL/GenBank/DDBJ databases">
        <title>Draft Genome Sequences of Six Type Strains of the Genus Massilia.</title>
        <authorList>
            <person name="Miess H."/>
            <person name="Frediansyhah A."/>
            <person name="Gross H."/>
        </authorList>
    </citation>
    <scope>NUCLEOTIDE SEQUENCE [LARGE SCALE GENOMIC DNA]</scope>
    <source>
        <strain evidence="2 3">DSM 17473</strain>
    </source>
</reference>
<protein>
    <recommendedName>
        <fullName evidence="4">DUF3012 domain-containing protein</fullName>
    </recommendedName>
</protein>
<proteinExistence type="predicted"/>
<evidence type="ECO:0000313" key="2">
    <source>
        <dbReference type="EMBL" id="QBE63769.1"/>
    </source>
</evidence>